<name>A0A9D4IIR3_DREPO</name>
<keyword evidence="3" id="KW-1185">Reference proteome</keyword>
<evidence type="ECO:0000313" key="3">
    <source>
        <dbReference type="Proteomes" id="UP000828390"/>
    </source>
</evidence>
<keyword evidence="1" id="KW-0812">Transmembrane</keyword>
<evidence type="ECO:0000256" key="1">
    <source>
        <dbReference type="SAM" id="Phobius"/>
    </source>
</evidence>
<accession>A0A9D4IIR3</accession>
<evidence type="ECO:0000313" key="2">
    <source>
        <dbReference type="EMBL" id="KAH3774067.1"/>
    </source>
</evidence>
<proteinExistence type="predicted"/>
<dbReference type="AlphaFoldDB" id="A0A9D4IIR3"/>
<keyword evidence="1" id="KW-1133">Transmembrane helix</keyword>
<dbReference type="EMBL" id="JAIWYP010000009">
    <property type="protein sequence ID" value="KAH3774067.1"/>
    <property type="molecule type" value="Genomic_DNA"/>
</dbReference>
<gene>
    <name evidence="2" type="ORF">DPMN_175438</name>
</gene>
<reference evidence="2" key="2">
    <citation type="submission" date="2020-11" db="EMBL/GenBank/DDBJ databases">
        <authorList>
            <person name="McCartney M.A."/>
            <person name="Auch B."/>
            <person name="Kono T."/>
            <person name="Mallez S."/>
            <person name="Becker A."/>
            <person name="Gohl D.M."/>
            <person name="Silverstein K.A.T."/>
            <person name="Koren S."/>
            <person name="Bechman K.B."/>
            <person name="Herman A."/>
            <person name="Abrahante J.E."/>
            <person name="Garbe J."/>
        </authorList>
    </citation>
    <scope>NUCLEOTIDE SEQUENCE</scope>
    <source>
        <strain evidence="2">Duluth1</strain>
        <tissue evidence="2">Whole animal</tissue>
    </source>
</reference>
<protein>
    <submittedName>
        <fullName evidence="2">Uncharacterized protein</fullName>
    </submittedName>
</protein>
<sequence>MIRFNGEYAKHRHGVTFISVKKVVNGVISCTLVSSGLISIGISANIITIIKVRTNIILRNH</sequence>
<organism evidence="2 3">
    <name type="scientific">Dreissena polymorpha</name>
    <name type="common">Zebra mussel</name>
    <name type="synonym">Mytilus polymorpha</name>
    <dbReference type="NCBI Taxonomy" id="45954"/>
    <lineage>
        <taxon>Eukaryota</taxon>
        <taxon>Metazoa</taxon>
        <taxon>Spiralia</taxon>
        <taxon>Lophotrochozoa</taxon>
        <taxon>Mollusca</taxon>
        <taxon>Bivalvia</taxon>
        <taxon>Autobranchia</taxon>
        <taxon>Heteroconchia</taxon>
        <taxon>Euheterodonta</taxon>
        <taxon>Imparidentia</taxon>
        <taxon>Neoheterodontei</taxon>
        <taxon>Myida</taxon>
        <taxon>Dreissenoidea</taxon>
        <taxon>Dreissenidae</taxon>
        <taxon>Dreissena</taxon>
    </lineage>
</organism>
<keyword evidence="1" id="KW-0472">Membrane</keyword>
<feature type="transmembrane region" description="Helical" evidence="1">
    <location>
        <begin position="26"/>
        <end position="50"/>
    </location>
</feature>
<comment type="caution">
    <text evidence="2">The sequence shown here is derived from an EMBL/GenBank/DDBJ whole genome shotgun (WGS) entry which is preliminary data.</text>
</comment>
<reference evidence="2" key="1">
    <citation type="journal article" date="2019" name="bioRxiv">
        <title>The Genome of the Zebra Mussel, Dreissena polymorpha: A Resource for Invasive Species Research.</title>
        <authorList>
            <person name="McCartney M.A."/>
            <person name="Auch B."/>
            <person name="Kono T."/>
            <person name="Mallez S."/>
            <person name="Zhang Y."/>
            <person name="Obille A."/>
            <person name="Becker A."/>
            <person name="Abrahante J.E."/>
            <person name="Garbe J."/>
            <person name="Badalamenti J.P."/>
            <person name="Herman A."/>
            <person name="Mangelson H."/>
            <person name="Liachko I."/>
            <person name="Sullivan S."/>
            <person name="Sone E.D."/>
            <person name="Koren S."/>
            <person name="Silverstein K.A.T."/>
            <person name="Beckman K.B."/>
            <person name="Gohl D.M."/>
        </authorList>
    </citation>
    <scope>NUCLEOTIDE SEQUENCE</scope>
    <source>
        <strain evidence="2">Duluth1</strain>
        <tissue evidence="2">Whole animal</tissue>
    </source>
</reference>
<dbReference type="Proteomes" id="UP000828390">
    <property type="component" value="Unassembled WGS sequence"/>
</dbReference>